<name>A0A327JLK4_9HYPH</name>
<dbReference type="InterPro" id="IPR006119">
    <property type="entry name" value="Resolv_N"/>
</dbReference>
<dbReference type="PROSITE" id="PS51736">
    <property type="entry name" value="RECOMBINASES_3"/>
    <property type="match status" value="1"/>
</dbReference>
<dbReference type="InterPro" id="IPR011109">
    <property type="entry name" value="DNA_bind_recombinase_dom"/>
</dbReference>
<dbReference type="Gene3D" id="3.40.50.1390">
    <property type="entry name" value="Resolvase, N-terminal catalytic domain"/>
    <property type="match status" value="1"/>
</dbReference>
<dbReference type="InterPro" id="IPR050639">
    <property type="entry name" value="SSR_resolvase"/>
</dbReference>
<dbReference type="Pfam" id="PF00239">
    <property type="entry name" value="Resolvase"/>
    <property type="match status" value="1"/>
</dbReference>
<dbReference type="GO" id="GO:0000150">
    <property type="term" value="F:DNA strand exchange activity"/>
    <property type="evidence" value="ECO:0007669"/>
    <property type="project" value="InterPro"/>
</dbReference>
<dbReference type="Proteomes" id="UP000249299">
    <property type="component" value="Unassembled WGS sequence"/>
</dbReference>
<dbReference type="AlphaFoldDB" id="A0A327JLK4"/>
<dbReference type="PROSITE" id="PS51737">
    <property type="entry name" value="RECOMBINASE_DNA_BIND"/>
    <property type="match status" value="1"/>
</dbReference>
<dbReference type="RefSeq" id="WP_111435162.1">
    <property type="nucleotide sequence ID" value="NZ_JACIGG010000006.1"/>
</dbReference>
<reference evidence="4 5" key="1">
    <citation type="submission" date="2017-07" db="EMBL/GenBank/DDBJ databases">
        <title>Draft Genome Sequences of Select Purple Nonsulfur Bacteria.</title>
        <authorList>
            <person name="Lasarre B."/>
            <person name="Mckinlay J.B."/>
        </authorList>
    </citation>
    <scope>NUCLEOTIDE SEQUENCE [LARGE SCALE GENOMIC DNA]</scope>
    <source>
        <strain evidence="4 5">DSM 11290</strain>
    </source>
</reference>
<dbReference type="SMART" id="SM00857">
    <property type="entry name" value="Resolvase"/>
    <property type="match status" value="1"/>
</dbReference>
<dbReference type="Pfam" id="PF13408">
    <property type="entry name" value="Zn_ribbon_recom"/>
    <property type="match status" value="1"/>
</dbReference>
<dbReference type="InterPro" id="IPR036162">
    <property type="entry name" value="Resolvase-like_N_sf"/>
</dbReference>
<feature type="coiled-coil region" evidence="1">
    <location>
        <begin position="368"/>
        <end position="423"/>
    </location>
</feature>
<accession>A0A327JLK4</accession>
<dbReference type="InterPro" id="IPR038109">
    <property type="entry name" value="DNA_bind_recomb_sf"/>
</dbReference>
<dbReference type="SUPFAM" id="SSF53041">
    <property type="entry name" value="Resolvase-like"/>
    <property type="match status" value="1"/>
</dbReference>
<dbReference type="InterPro" id="IPR025827">
    <property type="entry name" value="Zn_ribbon_recom_dom"/>
</dbReference>
<protein>
    <recommendedName>
        <fullName evidence="6">Recombinase domain-containing protein</fullName>
    </recommendedName>
</protein>
<dbReference type="PANTHER" id="PTHR30461">
    <property type="entry name" value="DNA-INVERTASE FROM LAMBDOID PROPHAGE"/>
    <property type="match status" value="1"/>
</dbReference>
<dbReference type="Gene3D" id="3.90.1750.20">
    <property type="entry name" value="Putative Large Serine Recombinase, Chain B, Domain 2"/>
    <property type="match status" value="1"/>
</dbReference>
<keyword evidence="5" id="KW-1185">Reference proteome</keyword>
<dbReference type="GO" id="GO:0003677">
    <property type="term" value="F:DNA binding"/>
    <property type="evidence" value="ECO:0007669"/>
    <property type="project" value="InterPro"/>
</dbReference>
<dbReference type="EMBL" id="NPEV01000033">
    <property type="protein sequence ID" value="RAI26264.1"/>
    <property type="molecule type" value="Genomic_DNA"/>
</dbReference>
<comment type="caution">
    <text evidence="4">The sequence shown here is derived from an EMBL/GenBank/DDBJ whole genome shotgun (WGS) entry which is preliminary data.</text>
</comment>
<dbReference type="Pfam" id="PF07508">
    <property type="entry name" value="Recombinase"/>
    <property type="match status" value="1"/>
</dbReference>
<dbReference type="OrthoDB" id="7277848at2"/>
<evidence type="ECO:0000313" key="5">
    <source>
        <dbReference type="Proteomes" id="UP000249299"/>
    </source>
</evidence>
<evidence type="ECO:0000256" key="1">
    <source>
        <dbReference type="SAM" id="Coils"/>
    </source>
</evidence>
<evidence type="ECO:0008006" key="6">
    <source>
        <dbReference type="Google" id="ProtNLM"/>
    </source>
</evidence>
<evidence type="ECO:0000259" key="3">
    <source>
        <dbReference type="PROSITE" id="PS51737"/>
    </source>
</evidence>
<dbReference type="PANTHER" id="PTHR30461:SF23">
    <property type="entry name" value="DNA RECOMBINASE-RELATED"/>
    <property type="match status" value="1"/>
</dbReference>
<dbReference type="CDD" id="cd00338">
    <property type="entry name" value="Ser_Recombinase"/>
    <property type="match status" value="1"/>
</dbReference>
<evidence type="ECO:0000313" key="4">
    <source>
        <dbReference type="EMBL" id="RAI26264.1"/>
    </source>
</evidence>
<organism evidence="4 5">
    <name type="scientific">Rhodobium orientis</name>
    <dbReference type="NCBI Taxonomy" id="34017"/>
    <lineage>
        <taxon>Bacteria</taxon>
        <taxon>Pseudomonadati</taxon>
        <taxon>Pseudomonadota</taxon>
        <taxon>Alphaproteobacteria</taxon>
        <taxon>Hyphomicrobiales</taxon>
        <taxon>Rhodobiaceae</taxon>
        <taxon>Rhodobium</taxon>
    </lineage>
</organism>
<evidence type="ECO:0000259" key="2">
    <source>
        <dbReference type="PROSITE" id="PS51736"/>
    </source>
</evidence>
<keyword evidence="1" id="KW-0175">Coiled coil</keyword>
<gene>
    <name evidence="4" type="ORF">CH339_14865</name>
</gene>
<proteinExistence type="predicted"/>
<feature type="domain" description="Recombinase" evidence="3">
    <location>
        <begin position="156"/>
        <end position="269"/>
    </location>
</feature>
<feature type="domain" description="Resolvase/invertase-type recombinase catalytic" evidence="2">
    <location>
        <begin position="2"/>
        <end position="149"/>
    </location>
</feature>
<sequence length="560" mass="64323">MKYFIYCRKSQEAEDRQVMSLASQNEEIDRLIEGDGEVTIVDRYEEAFSAKQPGRPLFDEMMRRIERGEAEGIIAWHPDRLARNSMDGGRVIYALDQGTLKNLLFCSYAFENSSQGKFMLNIIFGYSKYYVDSLSENVKRGQRTKIRNGWQPNLAPIGYRNCRETGTIVPDGEHFEIVRRMFGLLLTGNYSVAEIHRVAANEWGYITPTVRTRGGKKLGLSTTHNILNNPFYAGYIRWQGELHPGRHLPVVSKSQFERAQQILGKRTQPRPQRRSFSYGGIFTCGACGLSVTAERKRKPSGREYVYYHCTRVHRTPRCTQPSIEEQELHRQVLAFLDGVRLPEKIGSWFMEAMRTSKDSFADAKAEVAKKLSDRMTSLKKQLSNLTDLRVREVVGDDEFAEKREILTRELAKTEENAENAKHDQITFEPLEILQLLCSKAKCWFEEADNKTKRALLRILCSNPILKDKKVILQARKPFVELGLLTGFSHLRGDVDDVRKDHAACEKRTRLRKRLQTLAADPETVEVAKEARALIEQIDPDALKQLDDYDRSFRAIRQSSS</sequence>